<evidence type="ECO:0000259" key="6">
    <source>
        <dbReference type="Pfam" id="PF01794"/>
    </source>
</evidence>
<feature type="domain" description="Ferric oxidoreductase" evidence="6">
    <location>
        <begin position="11"/>
        <end position="142"/>
    </location>
</feature>
<comment type="caution">
    <text evidence="7">The sequence shown here is derived from an EMBL/GenBank/DDBJ whole genome shotgun (WGS) entry which is preliminary data.</text>
</comment>
<comment type="subcellular location">
    <subcellularLocation>
        <location evidence="1">Membrane</location>
        <topology evidence="1">Multi-pass membrane protein</topology>
    </subcellularLocation>
</comment>
<feature type="transmembrane region" description="Helical" evidence="5">
    <location>
        <begin position="166"/>
        <end position="185"/>
    </location>
</feature>
<evidence type="ECO:0000256" key="2">
    <source>
        <dbReference type="ARBA" id="ARBA00022692"/>
    </source>
</evidence>
<dbReference type="InterPro" id="IPR013130">
    <property type="entry name" value="Fe3_Rdtase_TM_dom"/>
</dbReference>
<keyword evidence="2 5" id="KW-0812">Transmembrane</keyword>
<dbReference type="GO" id="GO:0016020">
    <property type="term" value="C:membrane"/>
    <property type="evidence" value="ECO:0007669"/>
    <property type="project" value="UniProtKB-SubCell"/>
</dbReference>
<evidence type="ECO:0000256" key="4">
    <source>
        <dbReference type="ARBA" id="ARBA00023136"/>
    </source>
</evidence>
<gene>
    <name evidence="7" type="primary">yedZ_2</name>
    <name evidence="7" type="ORF">GALL_46260</name>
</gene>
<evidence type="ECO:0000256" key="3">
    <source>
        <dbReference type="ARBA" id="ARBA00022989"/>
    </source>
</evidence>
<evidence type="ECO:0000256" key="5">
    <source>
        <dbReference type="SAM" id="Phobius"/>
    </source>
</evidence>
<keyword evidence="3 5" id="KW-1133">Transmembrane helix</keyword>
<reference evidence="7" key="1">
    <citation type="submission" date="2016-10" db="EMBL/GenBank/DDBJ databases">
        <title>Sequence of Gallionella enrichment culture.</title>
        <authorList>
            <person name="Poehlein A."/>
            <person name="Muehling M."/>
            <person name="Daniel R."/>
        </authorList>
    </citation>
    <scope>NUCLEOTIDE SEQUENCE</scope>
</reference>
<evidence type="ECO:0000256" key="1">
    <source>
        <dbReference type="ARBA" id="ARBA00004141"/>
    </source>
</evidence>
<feature type="transmembrane region" description="Helical" evidence="5">
    <location>
        <begin position="94"/>
        <end position="115"/>
    </location>
</feature>
<name>A0A1J5TCY7_9ZZZZ</name>
<keyword evidence="4 5" id="KW-0472">Membrane</keyword>
<dbReference type="AlphaFoldDB" id="A0A1J5TCY7"/>
<protein>
    <submittedName>
        <fullName evidence="7">Sulfoxide reductase heme-binding subunit YedZ</fullName>
    </submittedName>
</protein>
<feature type="transmembrane region" description="Helical" evidence="5">
    <location>
        <begin position="127"/>
        <end position="146"/>
    </location>
</feature>
<feature type="transmembrane region" description="Helical" evidence="5">
    <location>
        <begin position="12"/>
        <end position="32"/>
    </location>
</feature>
<dbReference type="EMBL" id="MLJW01000012">
    <property type="protein sequence ID" value="OIR14165.1"/>
    <property type="molecule type" value="Genomic_DNA"/>
</dbReference>
<proteinExistence type="predicted"/>
<feature type="transmembrane region" description="Helical" evidence="5">
    <location>
        <begin position="53"/>
        <end position="74"/>
    </location>
</feature>
<sequence>MQTIELSGTLGLIATVILTFNVLLGMMLSSSFKNKKWWQRFPEKIKTINITDLHNYTAYIALVIVLAHIVLIPLDAASKFNVIDMIWPLHAPHQSNIVLLGTISLLALIAVIITTQKVIKRKMSFRIWKNIHLVSYATCMLFIVHGLLMDPELKDRPTDWFDAEKLLSEICGIVLITAFAIRYNYHLSITKK</sequence>
<accession>A0A1J5TCY7</accession>
<evidence type="ECO:0000313" key="7">
    <source>
        <dbReference type="EMBL" id="OIR14165.1"/>
    </source>
</evidence>
<dbReference type="Pfam" id="PF01794">
    <property type="entry name" value="Ferric_reduct"/>
    <property type="match status" value="1"/>
</dbReference>
<organism evidence="7">
    <name type="scientific">mine drainage metagenome</name>
    <dbReference type="NCBI Taxonomy" id="410659"/>
    <lineage>
        <taxon>unclassified sequences</taxon>
        <taxon>metagenomes</taxon>
        <taxon>ecological metagenomes</taxon>
    </lineage>
</organism>